<dbReference type="CDD" id="cd16461">
    <property type="entry name" value="RING-H2_EL5-like"/>
    <property type="match status" value="1"/>
</dbReference>
<dbReference type="EnsemblPlants" id="AET5Gv20917200.1">
    <property type="protein sequence ID" value="AET5Gv20917200.1"/>
    <property type="gene ID" value="AET5Gv20917200"/>
</dbReference>
<reference evidence="16" key="4">
    <citation type="submission" date="2019-03" db="UniProtKB">
        <authorList>
            <consortium name="EnsemblPlants"/>
        </authorList>
    </citation>
    <scope>IDENTIFICATION</scope>
</reference>
<feature type="domain" description="RING-type" evidence="15">
    <location>
        <begin position="182"/>
        <end position="224"/>
    </location>
</feature>
<keyword evidence="6 12" id="KW-0863">Zinc-finger</keyword>
<protein>
    <recommendedName>
        <fullName evidence="15">RING-type domain-containing protein</fullName>
    </recommendedName>
</protein>
<evidence type="ECO:0000256" key="13">
    <source>
        <dbReference type="SAM" id="MobiDB-lite"/>
    </source>
</evidence>
<evidence type="ECO:0000256" key="5">
    <source>
        <dbReference type="ARBA" id="ARBA00022723"/>
    </source>
</evidence>
<keyword evidence="4 14" id="KW-0812">Transmembrane</keyword>
<dbReference type="Pfam" id="PF13639">
    <property type="entry name" value="zf-RING_2"/>
    <property type="match status" value="1"/>
</dbReference>
<keyword evidence="8" id="KW-0862">Zinc</keyword>
<reference evidence="17" key="2">
    <citation type="journal article" date="2017" name="Nat. Plants">
        <title>The Aegilops tauschii genome reveals multiple impacts of transposons.</title>
        <authorList>
            <person name="Zhao G."/>
            <person name="Zou C."/>
            <person name="Li K."/>
            <person name="Wang K."/>
            <person name="Li T."/>
            <person name="Gao L."/>
            <person name="Zhang X."/>
            <person name="Wang H."/>
            <person name="Yang Z."/>
            <person name="Liu X."/>
            <person name="Jiang W."/>
            <person name="Mao L."/>
            <person name="Kong X."/>
            <person name="Jiao Y."/>
            <person name="Jia J."/>
        </authorList>
    </citation>
    <scope>NUCLEOTIDE SEQUENCE [LARGE SCALE GENOMIC DNA]</scope>
    <source>
        <strain evidence="17">cv. AL8/78</strain>
    </source>
</reference>
<dbReference type="STRING" id="200361.A0A453LV85"/>
<evidence type="ECO:0000256" key="10">
    <source>
        <dbReference type="ARBA" id="ARBA00023136"/>
    </source>
</evidence>
<dbReference type="Proteomes" id="UP000015105">
    <property type="component" value="Chromosome 5D"/>
</dbReference>
<feature type="transmembrane region" description="Helical" evidence="14">
    <location>
        <begin position="95"/>
        <end position="120"/>
    </location>
</feature>
<dbReference type="InterPro" id="IPR001841">
    <property type="entry name" value="Znf_RING"/>
</dbReference>
<name>A0A453LV85_AEGTS</name>
<evidence type="ECO:0000256" key="12">
    <source>
        <dbReference type="PROSITE-ProRule" id="PRU00175"/>
    </source>
</evidence>
<dbReference type="AlphaFoldDB" id="A0A453LV85"/>
<reference evidence="16" key="3">
    <citation type="journal article" date="2017" name="Nature">
        <title>Genome sequence of the progenitor of the wheat D genome Aegilops tauschii.</title>
        <authorList>
            <person name="Luo M.C."/>
            <person name="Gu Y.Q."/>
            <person name="Puiu D."/>
            <person name="Wang H."/>
            <person name="Twardziok S.O."/>
            <person name="Deal K.R."/>
            <person name="Huo N."/>
            <person name="Zhu T."/>
            <person name="Wang L."/>
            <person name="Wang Y."/>
            <person name="McGuire P.E."/>
            <person name="Liu S."/>
            <person name="Long H."/>
            <person name="Ramasamy R.K."/>
            <person name="Rodriguez J.C."/>
            <person name="Van S.L."/>
            <person name="Yuan L."/>
            <person name="Wang Z."/>
            <person name="Xia Z."/>
            <person name="Xiao L."/>
            <person name="Anderson O.D."/>
            <person name="Ouyang S."/>
            <person name="Liang Y."/>
            <person name="Zimin A.V."/>
            <person name="Pertea G."/>
            <person name="Qi P."/>
            <person name="Bennetzen J.L."/>
            <person name="Dai X."/>
            <person name="Dawson M.W."/>
            <person name="Muller H.G."/>
            <person name="Kugler K."/>
            <person name="Rivarola-Duarte L."/>
            <person name="Spannagl M."/>
            <person name="Mayer K.F.X."/>
            <person name="Lu F.H."/>
            <person name="Bevan M.W."/>
            <person name="Leroy P."/>
            <person name="Li P."/>
            <person name="You F.M."/>
            <person name="Sun Q."/>
            <person name="Liu Z."/>
            <person name="Lyons E."/>
            <person name="Wicker T."/>
            <person name="Salzberg S.L."/>
            <person name="Devos K.M."/>
            <person name="Dvorak J."/>
        </authorList>
    </citation>
    <scope>NUCLEOTIDE SEQUENCE [LARGE SCALE GENOMIC DNA]</scope>
    <source>
        <strain evidence="16">cv. AL8/78</strain>
    </source>
</reference>
<reference evidence="17" key="1">
    <citation type="journal article" date="2014" name="Science">
        <title>Ancient hybridizations among the ancestral genomes of bread wheat.</title>
        <authorList>
            <consortium name="International Wheat Genome Sequencing Consortium,"/>
            <person name="Marcussen T."/>
            <person name="Sandve S.R."/>
            <person name="Heier L."/>
            <person name="Spannagl M."/>
            <person name="Pfeifer M."/>
            <person name="Jakobsen K.S."/>
            <person name="Wulff B.B."/>
            <person name="Steuernagel B."/>
            <person name="Mayer K.F."/>
            <person name="Olsen O.A."/>
        </authorList>
    </citation>
    <scope>NUCLEOTIDE SEQUENCE [LARGE SCALE GENOMIC DNA]</scope>
    <source>
        <strain evidence="17">cv. AL8/78</strain>
    </source>
</reference>
<dbReference type="Gramene" id="AET5Gv20917200.1">
    <property type="protein sequence ID" value="AET5Gv20917200.1"/>
    <property type="gene ID" value="AET5Gv20917200"/>
</dbReference>
<feature type="region of interest" description="Disordered" evidence="13">
    <location>
        <begin position="62"/>
        <end position="85"/>
    </location>
</feature>
<evidence type="ECO:0000256" key="6">
    <source>
        <dbReference type="ARBA" id="ARBA00022771"/>
    </source>
</evidence>
<evidence type="ECO:0000256" key="8">
    <source>
        <dbReference type="ARBA" id="ARBA00022833"/>
    </source>
</evidence>
<comment type="similarity">
    <text evidence="11">Belongs to the RING-type zinc finger family. ATL subfamily.</text>
</comment>
<comment type="pathway">
    <text evidence="2">Protein modification; protein ubiquitination.</text>
</comment>
<dbReference type="GO" id="GO:0016740">
    <property type="term" value="F:transferase activity"/>
    <property type="evidence" value="ECO:0007669"/>
    <property type="project" value="UniProtKB-KW"/>
</dbReference>
<dbReference type="GO" id="GO:0008270">
    <property type="term" value="F:zinc ion binding"/>
    <property type="evidence" value="ECO:0007669"/>
    <property type="project" value="UniProtKB-KW"/>
</dbReference>
<evidence type="ECO:0000256" key="1">
    <source>
        <dbReference type="ARBA" id="ARBA00004167"/>
    </source>
</evidence>
<dbReference type="SMART" id="SM00184">
    <property type="entry name" value="RING"/>
    <property type="match status" value="1"/>
</dbReference>
<keyword evidence="9 14" id="KW-1133">Transmembrane helix</keyword>
<feature type="region of interest" description="Disordered" evidence="13">
    <location>
        <begin position="256"/>
        <end position="279"/>
    </location>
</feature>
<dbReference type="FunFam" id="3.30.40.10:FF:000457">
    <property type="entry name" value="RING-H2 finger protein ATL3"/>
    <property type="match status" value="1"/>
</dbReference>
<evidence type="ECO:0000256" key="4">
    <source>
        <dbReference type="ARBA" id="ARBA00022692"/>
    </source>
</evidence>
<accession>A0A453LV85</accession>
<keyword evidence="10 14" id="KW-0472">Membrane</keyword>
<keyword evidence="5" id="KW-0479">Metal-binding</keyword>
<evidence type="ECO:0000256" key="2">
    <source>
        <dbReference type="ARBA" id="ARBA00004906"/>
    </source>
</evidence>
<evidence type="ECO:0000313" key="17">
    <source>
        <dbReference type="Proteomes" id="UP000015105"/>
    </source>
</evidence>
<feature type="region of interest" description="Disordered" evidence="13">
    <location>
        <begin position="301"/>
        <end position="342"/>
    </location>
</feature>
<reference evidence="16" key="5">
    <citation type="journal article" date="2021" name="G3 (Bethesda)">
        <title>Aegilops tauschii genome assembly Aet v5.0 features greater sequence contiguity and improved annotation.</title>
        <authorList>
            <person name="Wang L."/>
            <person name="Zhu T."/>
            <person name="Rodriguez J.C."/>
            <person name="Deal K.R."/>
            <person name="Dubcovsky J."/>
            <person name="McGuire P.E."/>
            <person name="Lux T."/>
            <person name="Spannagl M."/>
            <person name="Mayer K.F.X."/>
            <person name="Baldrich P."/>
            <person name="Meyers B.C."/>
            <person name="Huo N."/>
            <person name="Gu Y.Q."/>
            <person name="Zhou H."/>
            <person name="Devos K.M."/>
            <person name="Bennetzen J.L."/>
            <person name="Unver T."/>
            <person name="Budak H."/>
            <person name="Gulick P.J."/>
            <person name="Galiba G."/>
            <person name="Kalapos B."/>
            <person name="Nelson D.R."/>
            <person name="Li P."/>
            <person name="You F.M."/>
            <person name="Luo M.C."/>
            <person name="Dvorak J."/>
        </authorList>
    </citation>
    <scope>NUCLEOTIDE SEQUENCE [LARGE SCALE GENOMIC DNA]</scope>
    <source>
        <strain evidence="16">cv. AL8/78</strain>
    </source>
</reference>
<dbReference type="SUPFAM" id="SSF57850">
    <property type="entry name" value="RING/U-box"/>
    <property type="match status" value="1"/>
</dbReference>
<dbReference type="Gene3D" id="3.30.40.10">
    <property type="entry name" value="Zinc/RING finger domain, C3HC4 (zinc finger)"/>
    <property type="match status" value="1"/>
</dbReference>
<dbReference type="PANTHER" id="PTHR45768">
    <property type="entry name" value="E3 UBIQUITIN-PROTEIN LIGASE RNF13-LIKE"/>
    <property type="match status" value="1"/>
</dbReference>
<dbReference type="PROSITE" id="PS50089">
    <property type="entry name" value="ZF_RING_2"/>
    <property type="match status" value="1"/>
</dbReference>
<keyword evidence="7" id="KW-0833">Ubl conjugation pathway</keyword>
<dbReference type="PANTHER" id="PTHR45768:SF34">
    <property type="entry name" value="RING-H2 FINGER PROTEIN ATL64"/>
    <property type="match status" value="1"/>
</dbReference>
<evidence type="ECO:0000256" key="7">
    <source>
        <dbReference type="ARBA" id="ARBA00022786"/>
    </source>
</evidence>
<evidence type="ECO:0000259" key="15">
    <source>
        <dbReference type="PROSITE" id="PS50089"/>
    </source>
</evidence>
<dbReference type="InterPro" id="IPR013083">
    <property type="entry name" value="Znf_RING/FYVE/PHD"/>
</dbReference>
<keyword evidence="17" id="KW-1185">Reference proteome</keyword>
<evidence type="ECO:0000313" key="16">
    <source>
        <dbReference type="EnsemblPlants" id="AET5Gv20917200.1"/>
    </source>
</evidence>
<sequence>KYYKKLTFSVYFLYIKRLTEERGDYVCASGITPLACSAQIHFSHTHTHTQISCKQTPTIPSRERAAGKERVVGRSRRGRDLGGEDGSMSVTGTSVAAAATMLAAAAAIFITFVVCFYLFLCAKRYRGAAPAIGGGGGAGADGRGRGPRFVFGGPCHGRGLDETAIVALPRREVAQGDPAADCAVCITELAAGDAARLLPRCGHSFHVECVDMWLRSHSTCPLCRCAVADEAPTVQPPEADPESPIFPTNVLFFGSQDTVATGGTPRQPVGPQAPQPSQGPIAGVAAVVEAARVAALRRLLGCGGATPPPPPPPQPGHDLEMGPAQADGESSTPRPAKPQPGS</sequence>
<keyword evidence="3" id="KW-0808">Transferase</keyword>
<organism evidence="16 17">
    <name type="scientific">Aegilops tauschii subsp. strangulata</name>
    <name type="common">Goatgrass</name>
    <dbReference type="NCBI Taxonomy" id="200361"/>
    <lineage>
        <taxon>Eukaryota</taxon>
        <taxon>Viridiplantae</taxon>
        <taxon>Streptophyta</taxon>
        <taxon>Embryophyta</taxon>
        <taxon>Tracheophyta</taxon>
        <taxon>Spermatophyta</taxon>
        <taxon>Magnoliopsida</taxon>
        <taxon>Liliopsida</taxon>
        <taxon>Poales</taxon>
        <taxon>Poaceae</taxon>
        <taxon>BOP clade</taxon>
        <taxon>Pooideae</taxon>
        <taxon>Triticodae</taxon>
        <taxon>Triticeae</taxon>
        <taxon>Triticinae</taxon>
        <taxon>Aegilops</taxon>
    </lineage>
</organism>
<feature type="compositionally biased region" description="Pro residues" evidence="13">
    <location>
        <begin position="306"/>
        <end position="315"/>
    </location>
</feature>
<evidence type="ECO:0000256" key="14">
    <source>
        <dbReference type="SAM" id="Phobius"/>
    </source>
</evidence>
<feature type="compositionally biased region" description="Basic and acidic residues" evidence="13">
    <location>
        <begin position="62"/>
        <end position="82"/>
    </location>
</feature>
<comment type="subcellular location">
    <subcellularLocation>
        <location evidence="1">Membrane</location>
        <topology evidence="1">Single-pass membrane protein</topology>
    </subcellularLocation>
</comment>
<dbReference type="GO" id="GO:0016020">
    <property type="term" value="C:membrane"/>
    <property type="evidence" value="ECO:0007669"/>
    <property type="project" value="UniProtKB-SubCell"/>
</dbReference>
<proteinExistence type="inferred from homology"/>
<evidence type="ECO:0000256" key="9">
    <source>
        <dbReference type="ARBA" id="ARBA00022989"/>
    </source>
</evidence>
<evidence type="ECO:0000256" key="3">
    <source>
        <dbReference type="ARBA" id="ARBA00022679"/>
    </source>
</evidence>
<evidence type="ECO:0000256" key="11">
    <source>
        <dbReference type="ARBA" id="ARBA00024209"/>
    </source>
</evidence>